<dbReference type="GO" id="GO:0005886">
    <property type="term" value="C:plasma membrane"/>
    <property type="evidence" value="ECO:0007669"/>
    <property type="project" value="UniProtKB-SubCell"/>
</dbReference>
<feature type="transmembrane region" description="Helical" evidence="9">
    <location>
        <begin position="99"/>
        <end position="118"/>
    </location>
</feature>
<evidence type="ECO:0000256" key="8">
    <source>
        <dbReference type="SAM" id="MobiDB-lite"/>
    </source>
</evidence>
<dbReference type="FunFam" id="1.20.1720.10:FF:000004">
    <property type="entry name" value="EmrB/QacA family drug resistance transporter"/>
    <property type="match status" value="1"/>
</dbReference>
<keyword evidence="3" id="KW-0813">Transport</keyword>
<dbReference type="NCBIfam" id="TIGR00711">
    <property type="entry name" value="efflux_EmrB"/>
    <property type="match status" value="1"/>
</dbReference>
<accession>A0A251XPE6</accession>
<dbReference type="Pfam" id="PF07690">
    <property type="entry name" value="MFS_1"/>
    <property type="match status" value="1"/>
</dbReference>
<feature type="transmembrane region" description="Helical" evidence="9">
    <location>
        <begin position="325"/>
        <end position="347"/>
    </location>
</feature>
<dbReference type="SUPFAM" id="SSF103473">
    <property type="entry name" value="MFS general substrate transporter"/>
    <property type="match status" value="1"/>
</dbReference>
<feature type="region of interest" description="Disordered" evidence="8">
    <location>
        <begin position="1"/>
        <end position="24"/>
    </location>
</feature>
<feature type="transmembrane region" description="Helical" evidence="9">
    <location>
        <begin position="354"/>
        <end position="373"/>
    </location>
</feature>
<name>A0A251XPE6_CLAMM</name>
<keyword evidence="12" id="KW-1185">Reference proteome</keyword>
<dbReference type="Proteomes" id="UP000195062">
    <property type="component" value="Unassembled WGS sequence"/>
</dbReference>
<evidence type="ECO:0000256" key="7">
    <source>
        <dbReference type="ARBA" id="ARBA00023136"/>
    </source>
</evidence>
<proteinExistence type="inferred from homology"/>
<evidence type="ECO:0000256" key="5">
    <source>
        <dbReference type="ARBA" id="ARBA00022692"/>
    </source>
</evidence>
<dbReference type="Gene3D" id="1.20.1250.20">
    <property type="entry name" value="MFS general substrate transporter like domains"/>
    <property type="match status" value="1"/>
</dbReference>
<feature type="compositionally biased region" description="Acidic residues" evidence="8">
    <location>
        <begin position="576"/>
        <end position="585"/>
    </location>
</feature>
<organism evidence="11 12">
    <name type="scientific">Clavibacter michiganensis subsp. michiganensis</name>
    <dbReference type="NCBI Taxonomy" id="33013"/>
    <lineage>
        <taxon>Bacteria</taxon>
        <taxon>Bacillati</taxon>
        <taxon>Actinomycetota</taxon>
        <taxon>Actinomycetes</taxon>
        <taxon>Micrococcales</taxon>
        <taxon>Microbacteriaceae</taxon>
        <taxon>Clavibacter</taxon>
    </lineage>
</organism>
<evidence type="ECO:0000313" key="11">
    <source>
        <dbReference type="EMBL" id="OUE05063.1"/>
    </source>
</evidence>
<feature type="transmembrane region" description="Helical" evidence="9">
    <location>
        <begin position="157"/>
        <end position="175"/>
    </location>
</feature>
<evidence type="ECO:0000313" key="12">
    <source>
        <dbReference type="Proteomes" id="UP000195062"/>
    </source>
</evidence>
<feature type="domain" description="Major facilitator superfamily (MFS) profile" evidence="10">
    <location>
        <begin position="33"/>
        <end position="519"/>
    </location>
</feature>
<dbReference type="InterPro" id="IPR020846">
    <property type="entry name" value="MFS_dom"/>
</dbReference>
<feature type="transmembrane region" description="Helical" evidence="9">
    <location>
        <begin position="496"/>
        <end position="514"/>
    </location>
</feature>
<protein>
    <submittedName>
        <fullName evidence="11">Multidrug resistance protein 3</fullName>
    </submittedName>
</protein>
<dbReference type="GO" id="GO:0022857">
    <property type="term" value="F:transmembrane transporter activity"/>
    <property type="evidence" value="ECO:0007669"/>
    <property type="project" value="InterPro"/>
</dbReference>
<dbReference type="PANTHER" id="PTHR23501">
    <property type="entry name" value="MAJOR FACILITATOR SUPERFAMILY"/>
    <property type="match status" value="1"/>
</dbReference>
<evidence type="ECO:0000256" key="1">
    <source>
        <dbReference type="ARBA" id="ARBA00004651"/>
    </source>
</evidence>
<comment type="caution">
    <text evidence="11">The sequence shown here is derived from an EMBL/GenBank/DDBJ whole genome shotgun (WGS) entry which is preliminary data.</text>
</comment>
<dbReference type="Gene3D" id="1.20.1720.10">
    <property type="entry name" value="Multidrug resistance protein D"/>
    <property type="match status" value="1"/>
</dbReference>
<dbReference type="EMBL" id="MDHH01000001">
    <property type="protein sequence ID" value="OUE05063.1"/>
    <property type="molecule type" value="Genomic_DNA"/>
</dbReference>
<feature type="transmembrane region" description="Helical" evidence="9">
    <location>
        <begin position="124"/>
        <end position="145"/>
    </location>
</feature>
<evidence type="ECO:0000259" key="10">
    <source>
        <dbReference type="PROSITE" id="PS50850"/>
    </source>
</evidence>
<dbReference type="InterPro" id="IPR036259">
    <property type="entry name" value="MFS_trans_sf"/>
</dbReference>
<keyword evidence="6 9" id="KW-1133">Transmembrane helix</keyword>
<dbReference type="PANTHER" id="PTHR23501:SF197">
    <property type="entry name" value="COMD"/>
    <property type="match status" value="1"/>
</dbReference>
<feature type="transmembrane region" description="Helical" evidence="9">
    <location>
        <begin position="379"/>
        <end position="404"/>
    </location>
</feature>
<sequence>MSQHHPATAPSAKAPRRTVSADGSMSKRQVLESLSGLLLGMFVSILAGTVVSTSLPIIISDLKGDQSGYTWVVTATLLATTVSTPLWGKFADLFNRKLLIQLALGTFVLGSALAGFSQNTETLIVFRVLQGLGAGGLAALSQIIMADIISPRDRGRYAGLFGAVMAVGTVGGPLLGGVVTDAFGWRWNFFIALPIAIIAIILLQVTLHLPAHPKRKVHVDYLGAVFIASGVSLLLIWVSQAGKQFEWASGTSYLMAGGAVVLLIAAVVTELKVAEPIIPLTMFRNRTFTLSVLASLAVGISLFGTSVFLAQYMQLSRGATPTQSGLLTIPLMAGLLISSTVFGNLISRRGKWKAIMITGAVLIVAGTSLLSTLRYDTDFVLVGIYMFVLGAGLGMLMQNLVLVVQNAIEVKNLGVATSAVTFFRSLGGTVGVSVLGSILGTIIASEITAGITKLAPADQAAAAQALGSGVIPQISQLSPAVRVVVESAYGVGIGDVFLYSVPLAIVSLIAVIFLPNAQLGSKNAVQLKSDKAASSDAREVHRTDAEDALIGASAGAVALTPAGEANPTGSIRLPEAEDAGVDARR</sequence>
<keyword evidence="7 9" id="KW-0472">Membrane</keyword>
<feature type="transmembrane region" description="Helical" evidence="9">
    <location>
        <begin position="250"/>
        <end position="269"/>
    </location>
</feature>
<evidence type="ECO:0000256" key="6">
    <source>
        <dbReference type="ARBA" id="ARBA00022989"/>
    </source>
</evidence>
<dbReference type="PROSITE" id="PS50850">
    <property type="entry name" value="MFS"/>
    <property type="match status" value="1"/>
</dbReference>
<dbReference type="OMA" id="TATITFM"/>
<comment type="subcellular location">
    <subcellularLocation>
        <location evidence="1">Cell membrane</location>
        <topology evidence="1">Multi-pass membrane protein</topology>
    </subcellularLocation>
</comment>
<dbReference type="CDD" id="cd17502">
    <property type="entry name" value="MFS_Azr1_MDR_like"/>
    <property type="match status" value="1"/>
</dbReference>
<feature type="transmembrane region" description="Helical" evidence="9">
    <location>
        <begin position="69"/>
        <end position="87"/>
    </location>
</feature>
<gene>
    <name evidence="11" type="primary">bmr3_1</name>
    <name evidence="11" type="ORF">CMMCAS07_08940</name>
</gene>
<keyword evidence="5 9" id="KW-0812">Transmembrane</keyword>
<dbReference type="RefSeq" id="WP_011931664.1">
    <property type="nucleotide sequence ID" value="NZ_CP047051.1"/>
</dbReference>
<feature type="region of interest" description="Disordered" evidence="8">
    <location>
        <begin position="560"/>
        <end position="585"/>
    </location>
</feature>
<keyword evidence="4" id="KW-1003">Cell membrane</keyword>
<evidence type="ECO:0000256" key="3">
    <source>
        <dbReference type="ARBA" id="ARBA00022448"/>
    </source>
</evidence>
<comment type="similarity">
    <text evidence="2">Belongs to the major facilitator superfamily. TCR/Tet family.</text>
</comment>
<dbReference type="InterPro" id="IPR011701">
    <property type="entry name" value="MFS"/>
</dbReference>
<feature type="transmembrane region" description="Helical" evidence="9">
    <location>
        <begin position="34"/>
        <end position="57"/>
    </location>
</feature>
<reference evidence="11 12" key="1">
    <citation type="submission" date="2016-08" db="EMBL/GenBank/DDBJ databases">
        <title>Genome sequence of Clavibacter michiganensis subsp. michiganensis strain CASJ007.</title>
        <authorList>
            <person name="Thapa S.P."/>
            <person name="Coaker G."/>
        </authorList>
    </citation>
    <scope>NUCLEOTIDE SEQUENCE [LARGE SCALE GENOMIC DNA]</scope>
    <source>
        <strain evidence="11">CASJ007</strain>
    </source>
</reference>
<evidence type="ECO:0000256" key="4">
    <source>
        <dbReference type="ARBA" id="ARBA00022475"/>
    </source>
</evidence>
<dbReference type="AlphaFoldDB" id="A0A251XPE6"/>
<dbReference type="PRINTS" id="PR01036">
    <property type="entry name" value="TCRTETB"/>
</dbReference>
<feature type="transmembrane region" description="Helical" evidence="9">
    <location>
        <begin position="290"/>
        <end position="313"/>
    </location>
</feature>
<feature type="transmembrane region" description="Helical" evidence="9">
    <location>
        <begin position="187"/>
        <end position="207"/>
    </location>
</feature>
<evidence type="ECO:0000256" key="9">
    <source>
        <dbReference type="SAM" id="Phobius"/>
    </source>
</evidence>
<dbReference type="InterPro" id="IPR004638">
    <property type="entry name" value="EmrB-like"/>
</dbReference>
<feature type="transmembrane region" description="Helical" evidence="9">
    <location>
        <begin position="219"/>
        <end position="238"/>
    </location>
</feature>
<evidence type="ECO:0000256" key="2">
    <source>
        <dbReference type="ARBA" id="ARBA00007520"/>
    </source>
</evidence>
<feature type="transmembrane region" description="Helical" evidence="9">
    <location>
        <begin position="425"/>
        <end position="444"/>
    </location>
</feature>